<feature type="region of interest" description="Disordered" evidence="1">
    <location>
        <begin position="12"/>
        <end position="59"/>
    </location>
</feature>
<feature type="compositionally biased region" description="Basic residues" evidence="1">
    <location>
        <begin position="13"/>
        <end position="23"/>
    </location>
</feature>
<feature type="compositionally biased region" description="Acidic residues" evidence="1">
    <location>
        <begin position="162"/>
        <end position="175"/>
    </location>
</feature>
<accession>A0A6L2LN55</accession>
<feature type="region of interest" description="Disordered" evidence="1">
    <location>
        <begin position="126"/>
        <end position="212"/>
    </location>
</feature>
<dbReference type="AlphaFoldDB" id="A0A6L2LN55"/>
<feature type="compositionally biased region" description="Basic and acidic residues" evidence="1">
    <location>
        <begin position="498"/>
        <end position="513"/>
    </location>
</feature>
<evidence type="ECO:0000313" key="2">
    <source>
        <dbReference type="EMBL" id="GEU63213.1"/>
    </source>
</evidence>
<protein>
    <submittedName>
        <fullName evidence="2">Uncharacterized protein</fullName>
    </submittedName>
</protein>
<name>A0A6L2LN55_TANCI</name>
<feature type="compositionally biased region" description="Basic and acidic residues" evidence="1">
    <location>
        <begin position="180"/>
        <end position="206"/>
    </location>
</feature>
<reference evidence="2" key="1">
    <citation type="journal article" date="2019" name="Sci. Rep.">
        <title>Draft genome of Tanacetum cinerariifolium, the natural source of mosquito coil.</title>
        <authorList>
            <person name="Yamashiro T."/>
            <person name="Shiraishi A."/>
            <person name="Satake H."/>
            <person name="Nakayama K."/>
        </authorList>
    </citation>
    <scope>NUCLEOTIDE SEQUENCE</scope>
</reference>
<dbReference type="EMBL" id="BKCJ010004808">
    <property type="protein sequence ID" value="GEU63213.1"/>
    <property type="molecule type" value="Genomic_DNA"/>
</dbReference>
<gene>
    <name evidence="2" type="ORF">Tci_035191</name>
</gene>
<proteinExistence type="predicted"/>
<feature type="compositionally biased region" description="Basic residues" evidence="1">
    <location>
        <begin position="48"/>
        <end position="59"/>
    </location>
</feature>
<organism evidence="2">
    <name type="scientific">Tanacetum cinerariifolium</name>
    <name type="common">Dalmatian daisy</name>
    <name type="synonym">Chrysanthemum cinerariifolium</name>
    <dbReference type="NCBI Taxonomy" id="118510"/>
    <lineage>
        <taxon>Eukaryota</taxon>
        <taxon>Viridiplantae</taxon>
        <taxon>Streptophyta</taxon>
        <taxon>Embryophyta</taxon>
        <taxon>Tracheophyta</taxon>
        <taxon>Spermatophyta</taxon>
        <taxon>Magnoliopsida</taxon>
        <taxon>eudicotyledons</taxon>
        <taxon>Gunneridae</taxon>
        <taxon>Pentapetalae</taxon>
        <taxon>asterids</taxon>
        <taxon>campanulids</taxon>
        <taxon>Asterales</taxon>
        <taxon>Asteraceae</taxon>
        <taxon>Asteroideae</taxon>
        <taxon>Anthemideae</taxon>
        <taxon>Anthemidinae</taxon>
        <taxon>Tanacetum</taxon>
    </lineage>
</organism>
<sequence length="810" mass="91836">MFIKYLTNQIPPKKSRWKGLKGKKTAEESQETVDVSEESELEPEPAKKKTSSKRRVKKKVTLSADDNIISDDPDAALELAKNWSKLGVLDESTIVSATSSEGTGTKPGVLDKDKYITKENVILEWGDEQDSKFYDDDNDDVEKDDTDGDADDKGDDHVIDTQDGDDEDVETESDEMIFISEEKVTDATKEEAKNTSEVKDDTKKFELPPSGSSLSVSLGFGDQFLKLPSDSSLISTVKGSTDTNVSSLLDIPIRQDTPSPMTPIFLTIKQTPTPILTQPITTDAPTITTAIPESDALSTVELRVAKLEKDVLELKTVDHSFKALTKHKADLIHKYSLQHLPELTKKPIPTAKQESERSPSNILKIKKEQAKSQKNLHFTIKSTDKVALEDYDLKSSLYQSMHANKSFNKNPANHQLSHALIEALIKDENAMDKEVDDTVKDHKRKHDDKDDDDEDPPAGPNQGKKTKRRRTKESESSKKSSSTKETPKGKTLTKGSKTAHDDNPPQDTSEPKTRKTLNPDWFNQPLRPFTPDPKGNKHQYALNGLKIENLTQDILFGPAFNLLKGTCSSSIELGYNLQECFNALIDNLDWNNPEGDHYLFDLSKPLPLQGPSGNIHHIYYEDKGCSISKFSKKNIYSTKAILGVKSVSLKKLHGYGHLEEIMVKRFDQQLYKFKEGDFVNLHLNDIEDMLFHLYRNVIVDFIMAIRMFTKSLILKRRVEELQLSVESYQKKLNITKPQKTFPEIEFKEPYTPSYDPPRIVYEDLNKQKRVMQADELYKFSDGTLKSVHDEIYHRVLDFHPDYNPEMPKRN</sequence>
<comment type="caution">
    <text evidence="2">The sequence shown here is derived from an EMBL/GenBank/DDBJ whole genome shotgun (WGS) entry which is preliminary data.</text>
</comment>
<evidence type="ECO:0000256" key="1">
    <source>
        <dbReference type="SAM" id="MobiDB-lite"/>
    </source>
</evidence>
<feature type="compositionally biased region" description="Acidic residues" evidence="1">
    <location>
        <begin position="28"/>
        <end position="43"/>
    </location>
</feature>
<feature type="region of interest" description="Disordered" evidence="1">
    <location>
        <begin position="433"/>
        <end position="535"/>
    </location>
</feature>
<feature type="compositionally biased region" description="Acidic residues" evidence="1">
    <location>
        <begin position="136"/>
        <end position="153"/>
    </location>
</feature>